<comment type="caution">
    <text evidence="2">The sequence shown here is derived from an EMBL/GenBank/DDBJ whole genome shotgun (WGS) entry which is preliminary data.</text>
</comment>
<dbReference type="Proteomes" id="UP000253495">
    <property type="component" value="Unassembled WGS sequence"/>
</dbReference>
<accession>A0A368VV63</accession>
<feature type="region of interest" description="Disordered" evidence="1">
    <location>
        <begin position="402"/>
        <end position="435"/>
    </location>
</feature>
<evidence type="ECO:0000313" key="2">
    <source>
        <dbReference type="EMBL" id="RCW45073.1"/>
    </source>
</evidence>
<dbReference type="OrthoDB" id="4763957at2"/>
<keyword evidence="3" id="KW-1185">Reference proteome</keyword>
<dbReference type="EMBL" id="QPJC01000003">
    <property type="protein sequence ID" value="RCW45073.1"/>
    <property type="molecule type" value="Genomic_DNA"/>
</dbReference>
<reference evidence="2 3" key="1">
    <citation type="submission" date="2018-07" db="EMBL/GenBank/DDBJ databases">
        <title>Genomic Encyclopedia of Type Strains, Phase III (KMG-III): the genomes of soil and plant-associated and newly described type strains.</title>
        <authorList>
            <person name="Whitman W."/>
        </authorList>
    </citation>
    <scope>NUCLEOTIDE SEQUENCE [LARGE SCALE GENOMIC DNA]</scope>
    <source>
        <strain evidence="2 3">CECT 8575</strain>
    </source>
</reference>
<evidence type="ECO:0000313" key="3">
    <source>
        <dbReference type="Proteomes" id="UP000253495"/>
    </source>
</evidence>
<organism evidence="2 3">
    <name type="scientific">Halopolyspora algeriensis</name>
    <dbReference type="NCBI Taxonomy" id="1500506"/>
    <lineage>
        <taxon>Bacteria</taxon>
        <taxon>Bacillati</taxon>
        <taxon>Actinomycetota</taxon>
        <taxon>Actinomycetes</taxon>
        <taxon>Actinomycetes incertae sedis</taxon>
        <taxon>Halopolyspora</taxon>
    </lineage>
</organism>
<dbReference type="AlphaFoldDB" id="A0A368VV63"/>
<gene>
    <name evidence="2" type="ORF">DFQ14_10334</name>
</gene>
<evidence type="ECO:0008006" key="4">
    <source>
        <dbReference type="Google" id="ProtNLM"/>
    </source>
</evidence>
<protein>
    <recommendedName>
        <fullName evidence="4">PPE family protein</fullName>
    </recommendedName>
</protein>
<evidence type="ECO:0000256" key="1">
    <source>
        <dbReference type="SAM" id="MobiDB-lite"/>
    </source>
</evidence>
<feature type="compositionally biased region" description="Basic and acidic residues" evidence="1">
    <location>
        <begin position="417"/>
        <end position="435"/>
    </location>
</feature>
<name>A0A368VV63_9ACTN</name>
<proteinExistence type="predicted"/>
<dbReference type="RefSeq" id="WP_114452215.1">
    <property type="nucleotide sequence ID" value="NZ_QPJC01000003.1"/>
</dbReference>
<sequence>MDDLQADIKVEDKTFTGAGPLDGAEDFAANIENVFHQGAQVDETQLAIDGAGMALDAAGFLTDPLATLASSVVGWVIENVEWVREPFDALAGDPPAIEAAANTWSNISKHLGEVAEQYKSSLTQVTEWRGQSGAAYRGSASNLFEHIRNAEVASSSVSNKVKLAGVFVASTRALIRDLIAEMVGTLIAWGTAAAASSWFTFGGSVAAFIARAVSKAVEIAGRIAQHLKKLFAALDKLGGLAKSSADTLRKRADDLAATSRSRSDSGFDGRLKMKEEHMAAEARAKADSRDALGDWFQGQGLDARNQRVDDVTNSADTRAENMRATADRWDEEGGPLANTRLGKVVDQTDTHLNKSAFDGGNWVRAATGDLGQHKPSFSDLGNVKPWVGDAVSAGKEGLKEYNKAFWQEEGNPEEGQPSEKPHESKTREVRGERDQ</sequence>